<dbReference type="InterPro" id="IPR019196">
    <property type="entry name" value="ABC_transp_unknown"/>
</dbReference>
<dbReference type="Proteomes" id="UP001250662">
    <property type="component" value="Unassembled WGS sequence"/>
</dbReference>
<keyword evidence="1" id="KW-1133">Transmembrane helix</keyword>
<accession>A0ABU3BGJ4</accession>
<reference evidence="4 5" key="1">
    <citation type="submission" date="2023-09" db="EMBL/GenBank/DDBJ databases">
        <authorList>
            <person name="Rey-Velasco X."/>
        </authorList>
    </citation>
    <scope>NUCLEOTIDE SEQUENCE [LARGE SCALE GENOMIC DNA]</scope>
    <source>
        <strain evidence="4 5">P007</strain>
    </source>
</reference>
<keyword evidence="1" id="KW-0472">Membrane</keyword>
<evidence type="ECO:0000259" key="2">
    <source>
        <dbReference type="Pfam" id="PF09822"/>
    </source>
</evidence>
<evidence type="ECO:0000256" key="1">
    <source>
        <dbReference type="SAM" id="Phobius"/>
    </source>
</evidence>
<proteinExistence type="predicted"/>
<feature type="transmembrane region" description="Helical" evidence="1">
    <location>
        <begin position="526"/>
        <end position="549"/>
    </location>
</feature>
<dbReference type="Pfam" id="PF09822">
    <property type="entry name" value="ABC_transp_aux"/>
    <property type="match status" value="1"/>
</dbReference>
<protein>
    <submittedName>
        <fullName evidence="4">Gliding motility-associated ABC transporter substrate-binding protein GldG</fullName>
    </submittedName>
</protein>
<dbReference type="RefSeq" id="WP_311387407.1">
    <property type="nucleotide sequence ID" value="NZ_JAVRHU010000002.1"/>
</dbReference>
<dbReference type="InterPro" id="IPR055396">
    <property type="entry name" value="DUF7088"/>
</dbReference>
<feature type="domain" description="DUF7088" evidence="3">
    <location>
        <begin position="34"/>
        <end position="140"/>
    </location>
</feature>
<evidence type="ECO:0000259" key="3">
    <source>
        <dbReference type="Pfam" id="PF23357"/>
    </source>
</evidence>
<comment type="caution">
    <text evidence="4">The sequence shown here is derived from an EMBL/GenBank/DDBJ whole genome shotgun (WGS) entry which is preliminary data.</text>
</comment>
<dbReference type="Pfam" id="PF23357">
    <property type="entry name" value="DUF7088"/>
    <property type="match status" value="1"/>
</dbReference>
<name>A0ABU3BGJ4_9FLAO</name>
<feature type="transmembrane region" description="Helical" evidence="1">
    <location>
        <begin position="7"/>
        <end position="27"/>
    </location>
</feature>
<feature type="domain" description="ABC-type uncharacterised transport system" evidence="2">
    <location>
        <begin position="187"/>
        <end position="492"/>
    </location>
</feature>
<organism evidence="4 5">
    <name type="scientific">Croceitalea vernalis</name>
    <dbReference type="NCBI Taxonomy" id="3075599"/>
    <lineage>
        <taxon>Bacteria</taxon>
        <taxon>Pseudomonadati</taxon>
        <taxon>Bacteroidota</taxon>
        <taxon>Flavobacteriia</taxon>
        <taxon>Flavobacteriales</taxon>
        <taxon>Flavobacteriaceae</taxon>
        <taxon>Croceitalea</taxon>
    </lineage>
</organism>
<keyword evidence="5" id="KW-1185">Reference proteome</keyword>
<dbReference type="EMBL" id="JAVRHU010000002">
    <property type="protein sequence ID" value="MDT0621267.1"/>
    <property type="molecule type" value="Genomic_DNA"/>
</dbReference>
<dbReference type="InterPro" id="IPR019863">
    <property type="entry name" value="Motility-assoc_ABC-rel_GldG"/>
</dbReference>
<evidence type="ECO:0000313" key="4">
    <source>
        <dbReference type="EMBL" id="MDT0621267.1"/>
    </source>
</evidence>
<gene>
    <name evidence="4" type="primary">gldG</name>
    <name evidence="4" type="ORF">RM520_06505</name>
</gene>
<keyword evidence="1" id="KW-0812">Transmembrane</keyword>
<evidence type="ECO:0000313" key="5">
    <source>
        <dbReference type="Proteomes" id="UP001250662"/>
    </source>
</evidence>
<sequence length="556" mass="62987">MIKKHTLTVLKGIGALLIINILSTYLYTRIDLTEDQRYTLSEATIETVKKLNSPVIIDILLDGNLPSEFTKLKTETDLLLKQFKFFNKEIQFDFVSPLDEIKDKQQAINELQQLGLTPANVSIEEDGKVSNELVFPWAMINYNNTTIKVPLLKNKLGATTDDRINNSVQQLEYAFADAFTKLSLKEKKRIAVIKGNGQLDDIYVADYLTSIREYYNIGAITLDSVDNNPQKVLDQLSNFDLALIAKPTEAFSDEEKYVLDQYIIKGGKSIWLIDQVVMELDSLFNENGANMALRRDLNLDDFFFKYGIRINPVLINDLYNTPIVLATGEANESQYNPLPWVYHPMVFSKNNHPINTNIEASRFQFANAIDTIANKNTKTVLLSSSPLSKADGIPKQISLSILNAQPNKESYLQKGNLPLVVLIEGEFTSAFTNRLKPITIDKPVERGDLNQMLVIADGDMIKNQIKNGRPLTLGYDKWTNNTYGNKEFLINSINYLLDDNGLINIRNKKVAIPLLDIEKISSQKSMWQLINIGVPVIITLLLGIVFNYLRRKKYTS</sequence>
<dbReference type="NCBIfam" id="TIGR03521">
    <property type="entry name" value="GldG"/>
    <property type="match status" value="1"/>
</dbReference>